<evidence type="ECO:0000313" key="3">
    <source>
        <dbReference type="Proteomes" id="UP000280307"/>
    </source>
</evidence>
<protein>
    <submittedName>
        <fullName evidence="2">ParA family protein</fullName>
    </submittedName>
</protein>
<organism evidence="2 3">
    <name type="scientific">Candidatus Viridilinea halotolerans</name>
    <dbReference type="NCBI Taxonomy" id="2491704"/>
    <lineage>
        <taxon>Bacteria</taxon>
        <taxon>Bacillati</taxon>
        <taxon>Chloroflexota</taxon>
        <taxon>Chloroflexia</taxon>
        <taxon>Chloroflexales</taxon>
        <taxon>Chloroflexineae</taxon>
        <taxon>Oscillochloridaceae</taxon>
        <taxon>Candidatus Viridilinea</taxon>
    </lineage>
</organism>
<name>A0A426U9F5_9CHLR</name>
<evidence type="ECO:0000313" key="2">
    <source>
        <dbReference type="EMBL" id="RRR76820.1"/>
    </source>
</evidence>
<dbReference type="SUPFAM" id="SSF52540">
    <property type="entry name" value="P-loop containing nucleoside triphosphate hydrolases"/>
    <property type="match status" value="1"/>
</dbReference>
<dbReference type="InterPro" id="IPR027417">
    <property type="entry name" value="P-loop_NTPase"/>
</dbReference>
<comment type="caution">
    <text evidence="2">The sequence shown here is derived from an EMBL/GenBank/DDBJ whole genome shotgun (WGS) entry which is preliminary data.</text>
</comment>
<dbReference type="Proteomes" id="UP000280307">
    <property type="component" value="Unassembled WGS sequence"/>
</dbReference>
<proteinExistence type="predicted"/>
<dbReference type="AlphaFoldDB" id="A0A426U9F5"/>
<sequence>MTHVYAIANEKGGVGKTSVAVNLAAAFAKLDLHVLLIDFDAQRHASRWLGIDPDELAVEDSFLGIASQRRNLEQVVRPSAEGVDVLPAHKDMIGLPETLGRSMGGGIYVLRKALERAATAGYAPAIVVLDLAPARGPVLATALAAATRCVAPVQAADLVLQSLGDLVESINQAQEFNPQLRGFAVLRNNYSPRATLDYAYDQALSEVYADALLKTIIPSRALIRLASGTQQSVFRFHGPDETAVRGAFLALAEELLTLDGAPA</sequence>
<feature type="domain" description="AAA" evidence="1">
    <location>
        <begin position="3"/>
        <end position="180"/>
    </location>
</feature>
<dbReference type="Gene3D" id="3.40.50.300">
    <property type="entry name" value="P-loop containing nucleotide triphosphate hydrolases"/>
    <property type="match status" value="1"/>
</dbReference>
<gene>
    <name evidence="2" type="ORF">EI684_02350</name>
</gene>
<evidence type="ECO:0000259" key="1">
    <source>
        <dbReference type="Pfam" id="PF13614"/>
    </source>
</evidence>
<dbReference type="PANTHER" id="PTHR13696:SF98">
    <property type="entry name" value="PLASMID PARTITION PROTEIN A"/>
    <property type="match status" value="1"/>
</dbReference>
<dbReference type="InterPro" id="IPR050678">
    <property type="entry name" value="DNA_Partitioning_ATPase"/>
</dbReference>
<dbReference type="InterPro" id="IPR025669">
    <property type="entry name" value="AAA_dom"/>
</dbReference>
<dbReference type="CDD" id="cd02042">
    <property type="entry name" value="ParAB_family"/>
    <property type="match status" value="1"/>
</dbReference>
<dbReference type="EMBL" id="RSAS01000096">
    <property type="protein sequence ID" value="RRR76820.1"/>
    <property type="molecule type" value="Genomic_DNA"/>
</dbReference>
<reference evidence="2 3" key="1">
    <citation type="submission" date="2018-12" db="EMBL/GenBank/DDBJ databases">
        <title>Genome Sequence of Candidatus Viridilinea halotolerans isolated from saline sulfide-rich spring.</title>
        <authorList>
            <person name="Grouzdev D.S."/>
            <person name="Burganskaya E.I."/>
            <person name="Krutkina M.S."/>
            <person name="Sukhacheva M.V."/>
            <person name="Gorlenko V.M."/>
        </authorList>
    </citation>
    <scope>NUCLEOTIDE SEQUENCE [LARGE SCALE GENOMIC DNA]</scope>
    <source>
        <strain evidence="2">Chok-6</strain>
    </source>
</reference>
<dbReference type="Pfam" id="PF13614">
    <property type="entry name" value="AAA_31"/>
    <property type="match status" value="1"/>
</dbReference>
<dbReference type="PIRSF" id="PIRSF009320">
    <property type="entry name" value="Nuc_binding_HP_1000"/>
    <property type="match status" value="1"/>
</dbReference>
<dbReference type="PANTHER" id="PTHR13696">
    <property type="entry name" value="P-LOOP CONTAINING NUCLEOSIDE TRIPHOSPHATE HYDROLASE"/>
    <property type="match status" value="1"/>
</dbReference>
<accession>A0A426U9F5</accession>